<sequence length="565" mass="66198">MSDEITHKHNYKVSLILIRDQKCFIVYISNLYNSNLLQMQCLLMNSKKRNLFCLLYGSRRYLRSSATNVEITNNVKTLSKYLNLSESKAHYLCMKHPILTKMDNDNLKSLIKTVNELGFPCQSLIEEPTLFAILPVTLKFRYKVLNECGIQNISISTLSSYLKIIKQMKVEELKTLEYLHPYINVENRLASYMTQWPTSLTSLISEDIENSTLYALRLKIIQRYLELVLDLTSDEFYRGVNTYPTIKHRPLEYINETLKILQLQIMIPNHKIKSNLYLIHADPENLRNVICNFRSIGGIDIKEIIRMHPKLAARNCNTMIEIRNILEEYGISSEAQRRCFSVYTLAPETIRERIEQAKNIPEFSTLINHPRFLKMIYYNTTAIKRLNKLYSNNKKCVSLNVLSGSSAHYEVFEKAPGDRLGKGKDLLFWISQSFGKKFNMTHIRNVIKRHPYWINTPVLQVKSVYDHLSTQFSDQDIYENCPILLYPWKKIYAALNIIERKLIQDQIPTFQDNFRYNSLSKTQKLSLVLYLLEKKHYFSGNGVWAEEKIKYSDKLDEKKLLSGQI</sequence>
<dbReference type="RefSeq" id="XP_022828438.1">
    <property type="nucleotide sequence ID" value="XM_022972670.1"/>
</dbReference>
<protein>
    <submittedName>
        <fullName evidence="4">Transcription termination factor 5, mitochondrial-like</fullName>
    </submittedName>
</protein>
<dbReference type="KEGG" id="sliu:111357878"/>
<dbReference type="PANTHER" id="PTHR15437">
    <property type="entry name" value="TRANSCRIPTION TERMINATION FACTOR, MITOCHONDRIAL"/>
    <property type="match status" value="1"/>
</dbReference>
<name>A0A9J7ECE4_SPOLT</name>
<dbReference type="PANTHER" id="PTHR15437:SF7">
    <property type="entry name" value="TRANSCRIPTION TERMINATION FACTOR 5, MITOCHONDRIAL"/>
    <property type="match status" value="1"/>
</dbReference>
<reference evidence="4" key="1">
    <citation type="submission" date="2025-08" db="UniProtKB">
        <authorList>
            <consortium name="RefSeq"/>
        </authorList>
    </citation>
    <scope>IDENTIFICATION</scope>
    <source>
        <strain evidence="4">Ishihara</strain>
        <tissue evidence="4">Whole body</tissue>
    </source>
</reference>
<proteinExistence type="inferred from homology"/>
<evidence type="ECO:0000313" key="3">
    <source>
        <dbReference type="Proteomes" id="UP000301870"/>
    </source>
</evidence>
<dbReference type="GO" id="GO:0005759">
    <property type="term" value="C:mitochondrial matrix"/>
    <property type="evidence" value="ECO:0007669"/>
    <property type="project" value="TreeGrafter"/>
</dbReference>
<evidence type="ECO:0000256" key="2">
    <source>
        <dbReference type="ARBA" id="ARBA00022946"/>
    </source>
</evidence>
<accession>A0A9J7ECE4</accession>
<dbReference type="GO" id="GO:0003676">
    <property type="term" value="F:nucleic acid binding"/>
    <property type="evidence" value="ECO:0007669"/>
    <property type="project" value="InterPro"/>
</dbReference>
<dbReference type="AlphaFoldDB" id="A0A9J7ECE4"/>
<evidence type="ECO:0000313" key="4">
    <source>
        <dbReference type="RefSeq" id="XP_022828438.1"/>
    </source>
</evidence>
<dbReference type="InterPro" id="IPR038538">
    <property type="entry name" value="MTERF_sf"/>
</dbReference>
<dbReference type="GeneID" id="111357878"/>
<evidence type="ECO:0000256" key="1">
    <source>
        <dbReference type="ARBA" id="ARBA00007692"/>
    </source>
</evidence>
<comment type="similarity">
    <text evidence="1">Belongs to the mTERF family.</text>
</comment>
<dbReference type="InterPro" id="IPR003690">
    <property type="entry name" value="MTERF"/>
</dbReference>
<dbReference type="OrthoDB" id="10064535at2759"/>
<dbReference type="Proteomes" id="UP000301870">
    <property type="component" value="Chromosome 2"/>
</dbReference>
<keyword evidence="3" id="KW-1185">Reference proteome</keyword>
<dbReference type="GO" id="GO:0006393">
    <property type="term" value="P:termination of mitochondrial transcription"/>
    <property type="evidence" value="ECO:0007669"/>
    <property type="project" value="TreeGrafter"/>
</dbReference>
<dbReference type="Gene3D" id="1.25.70.10">
    <property type="entry name" value="Transcription termination factor 3, mitochondrial"/>
    <property type="match status" value="2"/>
</dbReference>
<keyword evidence="2" id="KW-0809">Transit peptide</keyword>
<organism evidence="3 4">
    <name type="scientific">Spodoptera litura</name>
    <name type="common">Asian cotton leafworm</name>
    <dbReference type="NCBI Taxonomy" id="69820"/>
    <lineage>
        <taxon>Eukaryota</taxon>
        <taxon>Metazoa</taxon>
        <taxon>Ecdysozoa</taxon>
        <taxon>Arthropoda</taxon>
        <taxon>Hexapoda</taxon>
        <taxon>Insecta</taxon>
        <taxon>Pterygota</taxon>
        <taxon>Neoptera</taxon>
        <taxon>Endopterygota</taxon>
        <taxon>Lepidoptera</taxon>
        <taxon>Glossata</taxon>
        <taxon>Ditrysia</taxon>
        <taxon>Noctuoidea</taxon>
        <taxon>Noctuidae</taxon>
        <taxon>Amphipyrinae</taxon>
        <taxon>Spodoptera</taxon>
    </lineage>
</organism>
<gene>
    <name evidence="4" type="primary">LOC111357878</name>
</gene>